<dbReference type="EMBL" id="DYVK01000025">
    <property type="protein sequence ID" value="HJG14988.1"/>
    <property type="molecule type" value="Genomic_DNA"/>
</dbReference>
<organism evidence="1 2">
    <name type="scientific">Ligilactobacillus salivarius</name>
    <dbReference type="NCBI Taxonomy" id="1624"/>
    <lineage>
        <taxon>Bacteria</taxon>
        <taxon>Bacillati</taxon>
        <taxon>Bacillota</taxon>
        <taxon>Bacilli</taxon>
        <taxon>Lactobacillales</taxon>
        <taxon>Lactobacillaceae</taxon>
        <taxon>Ligilactobacillus</taxon>
    </lineage>
</organism>
<reference evidence="1" key="1">
    <citation type="journal article" date="2021" name="PeerJ">
        <title>Extensive microbial diversity within the chicken gut microbiome revealed by metagenomics and culture.</title>
        <authorList>
            <person name="Gilroy R."/>
            <person name="Ravi A."/>
            <person name="Getino M."/>
            <person name="Pursley I."/>
            <person name="Horton D.L."/>
            <person name="Alikhan N.F."/>
            <person name="Baker D."/>
            <person name="Gharbi K."/>
            <person name="Hall N."/>
            <person name="Watson M."/>
            <person name="Adriaenssens E.M."/>
            <person name="Foster-Nyarko E."/>
            <person name="Jarju S."/>
            <person name="Secka A."/>
            <person name="Antonio M."/>
            <person name="Oren A."/>
            <person name="Chaudhuri R.R."/>
            <person name="La Ragione R."/>
            <person name="Hildebrand F."/>
            <person name="Pallen M.J."/>
        </authorList>
    </citation>
    <scope>NUCLEOTIDE SEQUENCE</scope>
    <source>
        <strain evidence="1">CHK189-29639</strain>
    </source>
</reference>
<evidence type="ECO:0000313" key="1">
    <source>
        <dbReference type="EMBL" id="HJG14988.1"/>
    </source>
</evidence>
<name>A0A921IDU2_9LACO</name>
<reference evidence="1" key="2">
    <citation type="submission" date="2021-09" db="EMBL/GenBank/DDBJ databases">
        <authorList>
            <person name="Gilroy R."/>
        </authorList>
    </citation>
    <scope>NUCLEOTIDE SEQUENCE</scope>
    <source>
        <strain evidence="1">CHK189-29639</strain>
    </source>
</reference>
<sequence>MGKAIDEATFLEFYRDSALNYSVAMKMAIRQKLQDEGKITFDKQTSLTDTDKFPMFFLDKRDIDAIITRTAMNSEFSNFYENWEFVKLYKYSVPLFFSKSEPLDKVLNKLGLQEFEEEKYKSPRILSSELKSAVPIYKKVGNNVIVKFVLQKSYFDIANTTQTDYRYPVIIYFDVKTGFLEIRYDAFKYGSTFAGNNYEDIVNQSIDWLKNTLHIKLFDCDHTDTIDKIKDENDSSVKIYKQMMELSSGGSAELTAAQDRDYLLPFVGELRELISENTDLFDKAPDIKQLLEQYLDDKEQTANYPYVYVNWVQPVVSQSYIVKITFDYLQGKYTVLQHLTGTCKDLGMERMNDAIEYLCKSGSFTKGAKL</sequence>
<accession>A0A921IDU2</accession>
<protein>
    <submittedName>
        <fullName evidence="1">Uncharacterized protein</fullName>
    </submittedName>
</protein>
<proteinExistence type="predicted"/>
<comment type="caution">
    <text evidence="1">The sequence shown here is derived from an EMBL/GenBank/DDBJ whole genome shotgun (WGS) entry which is preliminary data.</text>
</comment>
<dbReference type="Proteomes" id="UP000759256">
    <property type="component" value="Unassembled WGS sequence"/>
</dbReference>
<evidence type="ECO:0000313" key="2">
    <source>
        <dbReference type="Proteomes" id="UP000759256"/>
    </source>
</evidence>
<dbReference type="AlphaFoldDB" id="A0A921IDU2"/>
<gene>
    <name evidence="1" type="ORF">K8V06_02460</name>
</gene>